<organism evidence="2 3">
    <name type="scientific">Nereida ignava</name>
    <dbReference type="NCBI Taxonomy" id="282199"/>
    <lineage>
        <taxon>Bacteria</taxon>
        <taxon>Pseudomonadati</taxon>
        <taxon>Pseudomonadota</taxon>
        <taxon>Alphaproteobacteria</taxon>
        <taxon>Rhodobacterales</taxon>
        <taxon>Roseobacteraceae</taxon>
        <taxon>Nereida</taxon>
    </lineage>
</organism>
<feature type="transmembrane region" description="Helical" evidence="1">
    <location>
        <begin position="269"/>
        <end position="286"/>
    </location>
</feature>
<dbReference type="AlphaFoldDB" id="A0A0U1NHM8"/>
<keyword evidence="1" id="KW-0472">Membrane</keyword>
<dbReference type="Proteomes" id="UP000048949">
    <property type="component" value="Unassembled WGS sequence"/>
</dbReference>
<dbReference type="RefSeq" id="WP_048597330.1">
    <property type="nucleotide sequence ID" value="NZ_CVPC01000001.1"/>
</dbReference>
<keyword evidence="3" id="KW-1185">Reference proteome</keyword>
<keyword evidence="1" id="KW-0812">Transmembrane</keyword>
<dbReference type="OrthoDB" id="104925at2"/>
<name>A0A0U1NHM8_9RHOB</name>
<keyword evidence="1" id="KW-1133">Transmembrane helix</keyword>
<gene>
    <name evidence="2" type="ORF">NIG5292_00042</name>
</gene>
<feature type="transmembrane region" description="Helical" evidence="1">
    <location>
        <begin position="323"/>
        <end position="356"/>
    </location>
</feature>
<feature type="transmembrane region" description="Helical" evidence="1">
    <location>
        <begin position="178"/>
        <end position="203"/>
    </location>
</feature>
<protein>
    <recommendedName>
        <fullName evidence="4">Glycosyltransferase RgtA/B/C/D-like domain-containing protein</fullName>
    </recommendedName>
</protein>
<reference evidence="2 3" key="1">
    <citation type="submission" date="2015-04" db="EMBL/GenBank/DDBJ databases">
        <authorList>
            <person name="Syromyatnikov M.Y."/>
            <person name="Popov V.N."/>
        </authorList>
    </citation>
    <scope>NUCLEOTIDE SEQUENCE [LARGE SCALE GENOMIC DNA]</scope>
    <source>
        <strain evidence="2 3">CECT 5292</strain>
    </source>
</reference>
<dbReference type="EMBL" id="CVQV01000001">
    <property type="protein sequence ID" value="CRK74019.1"/>
    <property type="molecule type" value="Genomic_DNA"/>
</dbReference>
<accession>A0A0U1NHM8</accession>
<sequence>MSAQRLYHNMPYSVVAFVALVPVAAVWVFLIGGGIWRAGGVFEYPLDDVYIHLAMAEQIARGGYGVNANEVASAASSPLYPFLLAPFAQESIGWMMPFALNLVAMICAVLVWALICWRALPEDNGGRAWVLIGAGLAPAGLNLAGATMTAMEHTPHIAATLMIVAGLQKWVQGRGVSWMLVAGILLAPALRLEGLALAVAAAVVSGVERPKLGAILGAAALLPIAAFMVFLSGLGLEPLPSSVVSKLSDGISPSGGALAQFFGGVTQNLNQTGGLFLAVLSGLLLLSARGVSGRMRGAVLAISAAGFAHLVLGRIGWMDRYEAYALLMLAAGLIMAGQWRVPSVAVIAACSGLLLWQQKDFIDNPRAIHLQHTQMARFAQDFATTPVAVNDLGRVAWGNNNYVLDLWGLANAQAREMRLSQPQDGWAGELVRAQNVPLVMVYDHWIDEGLGPDWTRLGALRMQNPSGFLGGAEVQFYAADPAFMTSLTAALRLWEKGLPRDAVFEFAEEGV</sequence>
<dbReference type="STRING" id="282199.GCA_001049735_00042"/>
<feature type="transmembrane region" description="Helical" evidence="1">
    <location>
        <begin position="298"/>
        <end position="317"/>
    </location>
</feature>
<evidence type="ECO:0008006" key="4">
    <source>
        <dbReference type="Google" id="ProtNLM"/>
    </source>
</evidence>
<evidence type="ECO:0000313" key="3">
    <source>
        <dbReference type="Proteomes" id="UP000048949"/>
    </source>
</evidence>
<evidence type="ECO:0000313" key="2">
    <source>
        <dbReference type="EMBL" id="CRK74019.1"/>
    </source>
</evidence>
<feature type="transmembrane region" description="Helical" evidence="1">
    <location>
        <begin position="215"/>
        <end position="236"/>
    </location>
</feature>
<feature type="transmembrane region" description="Helical" evidence="1">
    <location>
        <begin position="92"/>
        <end position="117"/>
    </location>
</feature>
<proteinExistence type="predicted"/>
<feature type="transmembrane region" description="Helical" evidence="1">
    <location>
        <begin position="129"/>
        <end position="151"/>
    </location>
</feature>
<evidence type="ECO:0000256" key="1">
    <source>
        <dbReference type="SAM" id="Phobius"/>
    </source>
</evidence>
<feature type="transmembrane region" description="Helical" evidence="1">
    <location>
        <begin position="12"/>
        <end position="36"/>
    </location>
</feature>